<dbReference type="Gene3D" id="3.80.10.10">
    <property type="entry name" value="Ribonuclease Inhibitor"/>
    <property type="match status" value="3"/>
</dbReference>
<keyword evidence="2" id="KW-0433">Leucine-rich repeat</keyword>
<name>A0ABM4X6M2_COFAR</name>
<dbReference type="RefSeq" id="XP_071939653.1">
    <property type="nucleotide sequence ID" value="XM_072083552.1"/>
</dbReference>
<gene>
    <name evidence="12 13" type="primary">LOC113736932</name>
</gene>
<feature type="domain" description="NB-ARC" evidence="7">
    <location>
        <begin position="187"/>
        <end position="357"/>
    </location>
</feature>
<evidence type="ECO:0000256" key="5">
    <source>
        <dbReference type="ARBA" id="ARBA00022821"/>
    </source>
</evidence>
<dbReference type="Gene3D" id="1.10.8.430">
    <property type="entry name" value="Helical domain of apoptotic protease-activating factors"/>
    <property type="match status" value="1"/>
</dbReference>
<dbReference type="GeneID" id="113736932"/>
<dbReference type="InterPro" id="IPR058922">
    <property type="entry name" value="WHD_DRP"/>
</dbReference>
<evidence type="ECO:0000313" key="11">
    <source>
        <dbReference type="Proteomes" id="UP001652660"/>
    </source>
</evidence>
<comment type="similarity">
    <text evidence="1">Belongs to the disease resistance NB-LRR family.</text>
</comment>
<dbReference type="PANTHER" id="PTHR36766">
    <property type="entry name" value="PLANT BROAD-SPECTRUM MILDEW RESISTANCE PROTEIN RPW8"/>
    <property type="match status" value="1"/>
</dbReference>
<evidence type="ECO:0000313" key="12">
    <source>
        <dbReference type="RefSeq" id="XP_071939653.1"/>
    </source>
</evidence>
<dbReference type="CDD" id="cd14798">
    <property type="entry name" value="RX-CC_like"/>
    <property type="match status" value="1"/>
</dbReference>
<evidence type="ECO:0000259" key="8">
    <source>
        <dbReference type="Pfam" id="PF18052"/>
    </source>
</evidence>
<dbReference type="Pfam" id="PF00931">
    <property type="entry name" value="NB-ARC"/>
    <property type="match status" value="1"/>
</dbReference>
<dbReference type="InterPro" id="IPR038005">
    <property type="entry name" value="RX-like_CC"/>
</dbReference>
<dbReference type="InterPro" id="IPR041118">
    <property type="entry name" value="Rx_N"/>
</dbReference>
<keyword evidence="3" id="KW-0677">Repeat</keyword>
<evidence type="ECO:0000256" key="1">
    <source>
        <dbReference type="ARBA" id="ARBA00008894"/>
    </source>
</evidence>
<keyword evidence="4" id="KW-0547">Nucleotide-binding</keyword>
<evidence type="ECO:0000256" key="4">
    <source>
        <dbReference type="ARBA" id="ARBA00022741"/>
    </source>
</evidence>
<feature type="domain" description="Disease resistance protein winged helix" evidence="9">
    <location>
        <begin position="443"/>
        <end position="515"/>
    </location>
</feature>
<dbReference type="InterPro" id="IPR002182">
    <property type="entry name" value="NB-ARC"/>
</dbReference>
<dbReference type="Pfam" id="PF25019">
    <property type="entry name" value="LRR_R13L1-DRL21"/>
    <property type="match status" value="2"/>
</dbReference>
<dbReference type="InterPro" id="IPR042197">
    <property type="entry name" value="Apaf_helical"/>
</dbReference>
<keyword evidence="6" id="KW-0067">ATP-binding</keyword>
<evidence type="ECO:0000259" key="10">
    <source>
        <dbReference type="Pfam" id="PF25019"/>
    </source>
</evidence>
<dbReference type="Gene3D" id="1.20.5.4130">
    <property type="match status" value="1"/>
</dbReference>
<evidence type="ECO:0000256" key="6">
    <source>
        <dbReference type="ARBA" id="ARBA00022840"/>
    </source>
</evidence>
<reference evidence="12 13" key="1">
    <citation type="submission" date="2025-05" db="UniProtKB">
        <authorList>
            <consortium name="RefSeq"/>
        </authorList>
    </citation>
    <scope>IDENTIFICATION</scope>
    <source>
        <tissue evidence="12 13">Leaves</tissue>
    </source>
</reference>
<keyword evidence="5" id="KW-0611">Plant defense</keyword>
<dbReference type="Gene3D" id="3.40.50.300">
    <property type="entry name" value="P-loop containing nucleotide triphosphate hydrolases"/>
    <property type="match status" value="1"/>
</dbReference>
<dbReference type="InterPro" id="IPR056789">
    <property type="entry name" value="LRR_R13L1-DRL21"/>
</dbReference>
<keyword evidence="11" id="KW-1185">Reference proteome</keyword>
<evidence type="ECO:0000256" key="2">
    <source>
        <dbReference type="ARBA" id="ARBA00022614"/>
    </source>
</evidence>
<dbReference type="Pfam" id="PF23559">
    <property type="entry name" value="WHD_DRP"/>
    <property type="match status" value="1"/>
</dbReference>
<feature type="domain" description="Disease resistance N-terminal" evidence="8">
    <location>
        <begin position="17"/>
        <end position="102"/>
    </location>
</feature>
<dbReference type="Proteomes" id="UP001652660">
    <property type="component" value="Chromosome 3e"/>
</dbReference>
<dbReference type="SUPFAM" id="SSF52058">
    <property type="entry name" value="L domain-like"/>
    <property type="match status" value="2"/>
</dbReference>
<proteinExistence type="inferred from homology"/>
<dbReference type="InterPro" id="IPR032675">
    <property type="entry name" value="LRR_dom_sf"/>
</dbReference>
<dbReference type="InterPro" id="IPR027417">
    <property type="entry name" value="P-loop_NTPase"/>
</dbReference>
<accession>A0ABM4X6M2</accession>
<evidence type="ECO:0000259" key="7">
    <source>
        <dbReference type="Pfam" id="PF00931"/>
    </source>
</evidence>
<sequence length="1244" mass="140190">MAELAVLSASVKAIVQGPLDKVISLVNKEFSLIYGFKKDLEKLRGSLAMIQAFLRDAERRPVGEEAVKLWLEKLEGVAYDADDVLDEMNYKILQHKVKLQKKVESKVKIFSLLSNPFSFNRELAGKLKDINTNLKRINHEANEFGLQFHIRDVDADSAAGAVFSHSIARSRETDSVSVDPNVLGRDNDKSDLVKTLMRSRDEVVSVIPIVGMGGLGKTTLARLIYNDERIKNYFDARIWVCVSESFDVTKLFAMMLESLTQSHVQVQGREAIVKNLQKAIGVGRYLLILDDVWNDKADKWDDFKRSMEGINRTKGNSIVVTTRSEQVASIVATLPQHFLRKLSEEDCLSILKARAFPGGEVPRELDAIGKKIAAKCQGLPLAANLVGGILRNKGKSEWMSILNEGLSHVNGDENGCSILQILKLSFDHLPTPAAKKCFAYCSIFNKDFNLKKEQVVQLWIAEGFLYSNQGSDVMEKTGIKIFHILLQNCLLQDLEKDIYDNVISCKMHDLVHDLASSVSSAKGRCLALSTSSEAPQNLLEEKERNLRTLFLKYDVSHQVLLEFVLLRVLNLEGADLVKELPSKIKKLTHLRYLDVSGTQIKVLPDSICKLYNLQTLRALHLHGSINKFPPNFHNLISLRHLHFYFPERFQMPLGIGKLTDLQTLSCFNVDQEKGRRISELGCLNNLGGELKIHNLELVNDADEARSANLSGKPNIYKLEYYWGRNRQGDNQDENVLEGLQPHPNIKSLKIENFMGNEFPLWAIKMAVKTENAWVLLENLVEIELVQCERCKEIPMLGQLPFLQHLKLEGLTNVRIIAPSTYGTDYYIGSSSSLCRTIWFPALENLVLERMPSLIEWIDFPDMPSSSTTASSEVSFFPRLQNLTIISCPHLRTVPRKFRCLTCLNLMGDNSILPLSSICSNVFTLETLRIFGLSDLTCLPDCLFQNNPKLAHFNMGYCSNLTNFASNLSGCANSLKILEIEHCDSLIELPQGLHTLQSLERLTINGCDSLRSIPAPECQGQGLTSLRNWEFAGCHGLTNIPGEALQFCTSLESLSVKYCNELVVFPVDLQKLPSLICLRIHHCPKLDMMPTGLCGLTRLRQLYIGCFLEFGSFQIIFNGIEQNLSTLIELELFGCSDWDSLPDQLQYLTSLKQLDINDFGVETLPNWLGNLFSLENLRLTNCKKLHQLPSLEAMRHMIKLKEFTITNCPLLKASCIQRSNPNSQWSRISHIPTIEIDLFLIQSLS</sequence>
<dbReference type="PRINTS" id="PR00364">
    <property type="entry name" value="DISEASERSIST"/>
</dbReference>
<dbReference type="RefSeq" id="XP_071939654.1">
    <property type="nucleotide sequence ID" value="XM_072083553.1"/>
</dbReference>
<dbReference type="Pfam" id="PF18052">
    <property type="entry name" value="Rx_N"/>
    <property type="match status" value="1"/>
</dbReference>
<dbReference type="SUPFAM" id="SSF52540">
    <property type="entry name" value="P-loop containing nucleoside triphosphate hydrolases"/>
    <property type="match status" value="1"/>
</dbReference>
<evidence type="ECO:0000256" key="3">
    <source>
        <dbReference type="ARBA" id="ARBA00022737"/>
    </source>
</evidence>
<organism evidence="11 13">
    <name type="scientific">Coffea arabica</name>
    <name type="common">Arabian coffee</name>
    <dbReference type="NCBI Taxonomy" id="13443"/>
    <lineage>
        <taxon>Eukaryota</taxon>
        <taxon>Viridiplantae</taxon>
        <taxon>Streptophyta</taxon>
        <taxon>Embryophyta</taxon>
        <taxon>Tracheophyta</taxon>
        <taxon>Spermatophyta</taxon>
        <taxon>Magnoliopsida</taxon>
        <taxon>eudicotyledons</taxon>
        <taxon>Gunneridae</taxon>
        <taxon>Pentapetalae</taxon>
        <taxon>asterids</taxon>
        <taxon>lamiids</taxon>
        <taxon>Gentianales</taxon>
        <taxon>Rubiaceae</taxon>
        <taxon>Ixoroideae</taxon>
        <taxon>Gardenieae complex</taxon>
        <taxon>Bertiereae - Coffeeae clade</taxon>
        <taxon>Coffeeae</taxon>
        <taxon>Coffea</taxon>
    </lineage>
</organism>
<feature type="domain" description="R13L1/DRL21-like LRR repeat region" evidence="10">
    <location>
        <begin position="1142"/>
        <end position="1200"/>
    </location>
</feature>
<evidence type="ECO:0000259" key="9">
    <source>
        <dbReference type="Pfam" id="PF23559"/>
    </source>
</evidence>
<feature type="domain" description="R13L1/DRL21-like LRR repeat region" evidence="10">
    <location>
        <begin position="677"/>
        <end position="809"/>
    </location>
</feature>
<evidence type="ECO:0000313" key="13">
    <source>
        <dbReference type="RefSeq" id="XP_071939654.1"/>
    </source>
</evidence>
<protein>
    <submittedName>
        <fullName evidence="12 13">Disease resistance protein RGA3 isoform X1</fullName>
    </submittedName>
</protein>
<dbReference type="PANTHER" id="PTHR36766:SF70">
    <property type="entry name" value="DISEASE RESISTANCE PROTEIN RGA4"/>
    <property type="match status" value="1"/>
</dbReference>